<keyword evidence="1" id="KW-0677">Repeat</keyword>
<dbReference type="PANTHER" id="PTHR15901:SF16">
    <property type="entry name" value="TESTICULAR HAPLOID EXPRESSED GENE PROTEIN"/>
    <property type="match status" value="1"/>
</dbReference>
<dbReference type="HOGENOM" id="CLU_2040820_0_0_1"/>
<dbReference type="OMA" id="ECCQRDE"/>
<dbReference type="SMART" id="SM00705">
    <property type="entry name" value="THEG"/>
    <property type="match status" value="3"/>
</dbReference>
<dbReference type="EMBL" id="DS469637">
    <property type="protein sequence ID" value="EDO37868.1"/>
    <property type="molecule type" value="Genomic_DNA"/>
</dbReference>
<reference evidence="3 4" key="1">
    <citation type="journal article" date="2007" name="Science">
        <title>Sea anemone genome reveals ancestral eumetazoan gene repertoire and genomic organization.</title>
        <authorList>
            <person name="Putnam N.H."/>
            <person name="Srivastava M."/>
            <person name="Hellsten U."/>
            <person name="Dirks B."/>
            <person name="Chapman J."/>
            <person name="Salamov A."/>
            <person name="Terry A."/>
            <person name="Shapiro H."/>
            <person name="Lindquist E."/>
            <person name="Kapitonov V.V."/>
            <person name="Jurka J."/>
            <person name="Genikhovich G."/>
            <person name="Grigoriev I.V."/>
            <person name="Lucas S.M."/>
            <person name="Steele R.E."/>
            <person name="Finnerty J.R."/>
            <person name="Technau U."/>
            <person name="Martindale M.Q."/>
            <person name="Rokhsar D.S."/>
        </authorList>
    </citation>
    <scope>NUCLEOTIDE SEQUENCE [LARGE SCALE GENOMIC DNA]</scope>
    <source>
        <strain evidence="4">CH2 X CH6</strain>
    </source>
</reference>
<evidence type="ECO:0000256" key="2">
    <source>
        <dbReference type="SAM" id="MobiDB-lite"/>
    </source>
</evidence>
<name>A7SEI7_NEMVE</name>
<dbReference type="InParanoid" id="A7SEI7"/>
<dbReference type="PANTHER" id="PTHR15901">
    <property type="entry name" value="TESTICULAR HAPLOID EXPRESSED GENE PROTEIN"/>
    <property type="match status" value="1"/>
</dbReference>
<dbReference type="InterPro" id="IPR006623">
    <property type="entry name" value="THEG"/>
</dbReference>
<dbReference type="STRING" id="45351.A7SEI7"/>
<organism evidence="3 4">
    <name type="scientific">Nematostella vectensis</name>
    <name type="common">Starlet sea anemone</name>
    <dbReference type="NCBI Taxonomy" id="45351"/>
    <lineage>
        <taxon>Eukaryota</taxon>
        <taxon>Metazoa</taxon>
        <taxon>Cnidaria</taxon>
        <taxon>Anthozoa</taxon>
        <taxon>Hexacorallia</taxon>
        <taxon>Actiniaria</taxon>
        <taxon>Edwardsiidae</taxon>
        <taxon>Nematostella</taxon>
    </lineage>
</organism>
<dbReference type="InterPro" id="IPR042401">
    <property type="entry name" value="SPMAP2-like"/>
</dbReference>
<dbReference type="Pfam" id="PF14912">
    <property type="entry name" value="THEG"/>
    <property type="match status" value="2"/>
</dbReference>
<protein>
    <submittedName>
        <fullName evidence="3">Uncharacterized protein</fullName>
    </submittedName>
</protein>
<evidence type="ECO:0000313" key="4">
    <source>
        <dbReference type="Proteomes" id="UP000001593"/>
    </source>
</evidence>
<dbReference type="PhylomeDB" id="A7SEI7"/>
<proteinExistence type="predicted"/>
<dbReference type="Proteomes" id="UP000001593">
    <property type="component" value="Unassembled WGS sequence"/>
</dbReference>
<feature type="region of interest" description="Disordered" evidence="2">
    <location>
        <begin position="92"/>
        <end position="121"/>
    </location>
</feature>
<feature type="region of interest" description="Disordered" evidence="2">
    <location>
        <begin position="1"/>
        <end position="25"/>
    </location>
</feature>
<feature type="compositionally biased region" description="Basic and acidic residues" evidence="2">
    <location>
        <begin position="108"/>
        <end position="121"/>
    </location>
</feature>
<dbReference type="AlphaFoldDB" id="A7SEI7"/>
<evidence type="ECO:0000256" key="1">
    <source>
        <dbReference type="ARBA" id="ARBA00022737"/>
    </source>
</evidence>
<evidence type="ECO:0000313" key="3">
    <source>
        <dbReference type="EMBL" id="EDO37868.1"/>
    </source>
</evidence>
<accession>A7SEI7</accession>
<sequence length="121" mass="14171">MAPMARSSRIEELAKPKPNRASWMTSHWPVDWSNQTTIRPLPRETQKSRTSERLVQLATPKKNFQLEHPECCQRDEFTYSCGRGSMVWQVTSQAKKAKPSQRIIQLSEPRKREDKWQTTDS</sequence>
<gene>
    <name evidence="3" type="ORF">NEMVEDRAFT_v1g211035</name>
</gene>
<keyword evidence="4" id="KW-1185">Reference proteome</keyword>